<evidence type="ECO:0000313" key="2">
    <source>
        <dbReference type="EMBL" id="SVB88398.1"/>
    </source>
</evidence>
<dbReference type="EMBL" id="UINC01062112">
    <property type="protein sequence ID" value="SVB88398.1"/>
    <property type="molecule type" value="Genomic_DNA"/>
</dbReference>
<organism evidence="2">
    <name type="scientific">marine metagenome</name>
    <dbReference type="NCBI Taxonomy" id="408172"/>
    <lineage>
        <taxon>unclassified sequences</taxon>
        <taxon>metagenomes</taxon>
        <taxon>ecological metagenomes</taxon>
    </lineage>
</organism>
<feature type="non-terminal residue" evidence="2">
    <location>
        <position position="165"/>
    </location>
</feature>
<accession>A0A382HM79</accession>
<feature type="compositionally biased region" description="Basic and acidic residues" evidence="1">
    <location>
        <begin position="40"/>
        <end position="53"/>
    </location>
</feature>
<gene>
    <name evidence="2" type="ORF">METZ01_LOCUS241252</name>
</gene>
<feature type="compositionally biased region" description="Basic and acidic residues" evidence="1">
    <location>
        <begin position="1"/>
        <end position="10"/>
    </location>
</feature>
<protein>
    <submittedName>
        <fullName evidence="2">Uncharacterized protein</fullName>
    </submittedName>
</protein>
<feature type="region of interest" description="Disordered" evidence="1">
    <location>
        <begin position="1"/>
        <end position="124"/>
    </location>
</feature>
<evidence type="ECO:0000256" key="1">
    <source>
        <dbReference type="SAM" id="MobiDB-lite"/>
    </source>
</evidence>
<dbReference type="AlphaFoldDB" id="A0A382HM79"/>
<proteinExistence type="predicted"/>
<name>A0A382HM79_9ZZZZ</name>
<feature type="compositionally biased region" description="Basic and acidic residues" evidence="1">
    <location>
        <begin position="95"/>
        <end position="108"/>
    </location>
</feature>
<feature type="non-terminal residue" evidence="2">
    <location>
        <position position="1"/>
    </location>
</feature>
<sequence length="165" mass="18308">QLPRFPEHRRGLGYRRQVRLLPQSMEGVQPSRSNASYLPDARRPRGGDRRDCPPRGGAAAANFPGTGTGGHRQHPYRFQGQLAEPHQPGTGPSVPRDERVLRFLDRQRTGLGRQSGDGNQATQSPVRTVRIRHLLRQPPLRHHSPGTVSEVAEAVRGRGYPGIPM</sequence>
<reference evidence="2" key="1">
    <citation type="submission" date="2018-05" db="EMBL/GenBank/DDBJ databases">
        <authorList>
            <person name="Lanie J.A."/>
            <person name="Ng W.-L."/>
            <person name="Kazmierczak K.M."/>
            <person name="Andrzejewski T.M."/>
            <person name="Davidsen T.M."/>
            <person name="Wayne K.J."/>
            <person name="Tettelin H."/>
            <person name="Glass J.I."/>
            <person name="Rusch D."/>
            <person name="Podicherti R."/>
            <person name="Tsui H.-C.T."/>
            <person name="Winkler M.E."/>
        </authorList>
    </citation>
    <scope>NUCLEOTIDE SEQUENCE</scope>
</reference>